<dbReference type="CDD" id="cd03696">
    <property type="entry name" value="SelB_II"/>
    <property type="match status" value="1"/>
</dbReference>
<protein>
    <recommendedName>
        <fullName evidence="2">Selenocysteine-specific elongation factor</fullName>
    </recommendedName>
    <alternativeName>
        <fullName evidence="8">SelB translation factor</fullName>
    </alternativeName>
</protein>
<dbReference type="GO" id="GO:0003746">
    <property type="term" value="F:translation elongation factor activity"/>
    <property type="evidence" value="ECO:0007669"/>
    <property type="project" value="UniProtKB-KW"/>
</dbReference>
<dbReference type="SUPFAM" id="SSF50465">
    <property type="entry name" value="EF-Tu/eEF-1alpha/eIF2-gamma C-terminal domain"/>
    <property type="match status" value="1"/>
</dbReference>
<dbReference type="SUPFAM" id="SSF46785">
    <property type="entry name" value="Winged helix' DNA-binding domain"/>
    <property type="match status" value="3"/>
</dbReference>
<evidence type="ECO:0000256" key="4">
    <source>
        <dbReference type="ARBA" id="ARBA00022741"/>
    </source>
</evidence>
<dbReference type="InterPro" id="IPR027417">
    <property type="entry name" value="P-loop_NTPase"/>
</dbReference>
<dbReference type="InterPro" id="IPR036388">
    <property type="entry name" value="WH-like_DNA-bd_sf"/>
</dbReference>
<dbReference type="SUPFAM" id="SSF52540">
    <property type="entry name" value="P-loop containing nucleoside triphosphate hydrolases"/>
    <property type="match status" value="1"/>
</dbReference>
<dbReference type="InterPro" id="IPR050055">
    <property type="entry name" value="EF-Tu_GTPase"/>
</dbReference>
<name>A0A9D2HKS2_9BACT</name>
<evidence type="ECO:0000256" key="2">
    <source>
        <dbReference type="ARBA" id="ARBA00015953"/>
    </source>
</evidence>
<dbReference type="InterPro" id="IPR057335">
    <property type="entry name" value="Beta-barrel_SelB"/>
</dbReference>
<evidence type="ECO:0000256" key="5">
    <source>
        <dbReference type="ARBA" id="ARBA00022917"/>
    </source>
</evidence>
<dbReference type="InterPro" id="IPR015191">
    <property type="entry name" value="SelB_WHD4"/>
</dbReference>
<organism evidence="10 11">
    <name type="scientific">Candidatus Desulfovibrio intestinavium</name>
    <dbReference type="NCBI Taxonomy" id="2838534"/>
    <lineage>
        <taxon>Bacteria</taxon>
        <taxon>Pseudomonadati</taxon>
        <taxon>Thermodesulfobacteriota</taxon>
        <taxon>Desulfovibrionia</taxon>
        <taxon>Desulfovibrionales</taxon>
        <taxon>Desulfovibrionaceae</taxon>
        <taxon>Desulfovibrio</taxon>
    </lineage>
</organism>
<comment type="caution">
    <text evidence="10">The sequence shown here is derived from an EMBL/GenBank/DDBJ whole genome shotgun (WGS) entry which is preliminary data.</text>
</comment>
<dbReference type="Pfam" id="PF25461">
    <property type="entry name" value="Beta-barrel_SelB"/>
    <property type="match status" value="1"/>
</dbReference>
<reference evidence="10" key="1">
    <citation type="journal article" date="2021" name="PeerJ">
        <title>Extensive microbial diversity within the chicken gut microbiome revealed by metagenomics and culture.</title>
        <authorList>
            <person name="Gilroy R."/>
            <person name="Ravi A."/>
            <person name="Getino M."/>
            <person name="Pursley I."/>
            <person name="Horton D.L."/>
            <person name="Alikhan N.F."/>
            <person name="Baker D."/>
            <person name="Gharbi K."/>
            <person name="Hall N."/>
            <person name="Watson M."/>
            <person name="Adriaenssens E.M."/>
            <person name="Foster-Nyarko E."/>
            <person name="Jarju S."/>
            <person name="Secka A."/>
            <person name="Antonio M."/>
            <person name="Oren A."/>
            <person name="Chaudhuri R.R."/>
            <person name="La Ragione R."/>
            <person name="Hildebrand F."/>
            <person name="Pallen M.J."/>
        </authorList>
    </citation>
    <scope>NUCLEOTIDE SEQUENCE</scope>
    <source>
        <strain evidence="10">5032</strain>
    </source>
</reference>
<dbReference type="InterPro" id="IPR009001">
    <property type="entry name" value="Transl_elong_EF1A/Init_IF2_C"/>
</dbReference>
<evidence type="ECO:0000256" key="6">
    <source>
        <dbReference type="ARBA" id="ARBA00023134"/>
    </source>
</evidence>
<evidence type="ECO:0000256" key="7">
    <source>
        <dbReference type="ARBA" id="ARBA00025526"/>
    </source>
</evidence>
<dbReference type="EMBL" id="DWZD01000027">
    <property type="protein sequence ID" value="HJA78756.1"/>
    <property type="molecule type" value="Genomic_DNA"/>
</dbReference>
<dbReference type="InterPro" id="IPR004161">
    <property type="entry name" value="EFTu-like_2"/>
</dbReference>
<sequence>MALVLGTAGHIDHGKTSLVRALTGIDCDRLDEEKRRGITIELGFAWADLPDGDRLGIVDVPGHERFVKNMVAGAAGVDFVMLVIAADEGVMPQTREHLDICSLLGIRRGFVALTKIDMVDAQWLELVQEDIRAFLKGSFLENAPIFPVSSTTGAGIEALRRHIHRCAAETPPRNPGDIFRLPIDRVFSMKGYGTVVTGTVISGGLESGAELSVMPEGLPARARGLQRHGVTAEIVRTGQRCAINLQGPETDQLHRGQVLARPDTLFPSQRWLLRLACLPSAPRPLRQRTEVHFHHGTQECAARVVFFDRDRLAPGETCLAELRFAQPLVGVFGDHGVIRAYSPLRTVAGGSIVSPLPPELRARDPRRSRKLELLSQLTELAEPARLAEDGGAALVLALMDIRHTQGCTVPALQTLCGLSASRLHKLLVDLASRGKLLCWDKEGRQWISTEAFDLLMRAACSRAAELHRKTPLKPSLSQGAICAGWNKDLPPRLTQRVLEHAVKKGLLVPEGDGLRLPSHTVSLAADQQGLRQKLLDAHTAGGLTPPNLKDVLAELNVSQKEAAPVLRLLCEEKALVRVADGLYYAAAPLEDILARTRQWFASHDNLDLAGLKEITGLSRKFLIALLEYMDREKITVRVGDARQLRSQRPA</sequence>
<evidence type="ECO:0000313" key="10">
    <source>
        <dbReference type="EMBL" id="HJA78756.1"/>
    </source>
</evidence>
<dbReference type="FunFam" id="3.40.50.300:FF:001064">
    <property type="entry name" value="Selenocysteine-specific translation elongation factor"/>
    <property type="match status" value="1"/>
</dbReference>
<dbReference type="InterPro" id="IPR000795">
    <property type="entry name" value="T_Tr_GTP-bd_dom"/>
</dbReference>
<dbReference type="PRINTS" id="PR00315">
    <property type="entry name" value="ELONGATNFCT"/>
</dbReference>
<dbReference type="AlphaFoldDB" id="A0A9D2HKS2"/>
<dbReference type="GO" id="GO:0001514">
    <property type="term" value="P:selenocysteine incorporation"/>
    <property type="evidence" value="ECO:0007669"/>
    <property type="project" value="InterPro"/>
</dbReference>
<dbReference type="Gene3D" id="2.40.30.10">
    <property type="entry name" value="Translation factors"/>
    <property type="match status" value="1"/>
</dbReference>
<dbReference type="GO" id="GO:0005525">
    <property type="term" value="F:GTP binding"/>
    <property type="evidence" value="ECO:0007669"/>
    <property type="project" value="UniProtKB-KW"/>
</dbReference>
<dbReference type="InterPro" id="IPR004535">
    <property type="entry name" value="Transl_elong_SelB"/>
</dbReference>
<dbReference type="Pfam" id="PF09106">
    <property type="entry name" value="WHD_2nd_SelB"/>
    <property type="match status" value="1"/>
</dbReference>
<dbReference type="NCBIfam" id="TIGR00475">
    <property type="entry name" value="selB"/>
    <property type="match status" value="1"/>
</dbReference>
<keyword evidence="10" id="KW-0251">Elongation factor</keyword>
<dbReference type="CDD" id="cd15491">
    <property type="entry name" value="selB_III"/>
    <property type="match status" value="1"/>
</dbReference>
<dbReference type="PANTHER" id="PTHR43721">
    <property type="entry name" value="ELONGATION FACTOR TU-RELATED"/>
    <property type="match status" value="1"/>
</dbReference>
<comment type="subcellular location">
    <subcellularLocation>
        <location evidence="1">Cytoplasm</location>
    </subcellularLocation>
</comment>
<dbReference type="Pfam" id="PF00009">
    <property type="entry name" value="GTP_EFTU"/>
    <property type="match status" value="1"/>
</dbReference>
<dbReference type="InterPro" id="IPR036390">
    <property type="entry name" value="WH_DNA-bd_sf"/>
</dbReference>
<dbReference type="Gene3D" id="1.10.10.2770">
    <property type="match status" value="1"/>
</dbReference>
<dbReference type="PROSITE" id="PS51722">
    <property type="entry name" value="G_TR_2"/>
    <property type="match status" value="1"/>
</dbReference>
<dbReference type="Proteomes" id="UP000823821">
    <property type="component" value="Unassembled WGS sequence"/>
</dbReference>
<evidence type="ECO:0000256" key="3">
    <source>
        <dbReference type="ARBA" id="ARBA00022490"/>
    </source>
</evidence>
<dbReference type="InterPro" id="IPR015190">
    <property type="entry name" value="Elong_fac_SelB-wing-hlx_typ-2"/>
</dbReference>
<evidence type="ECO:0000313" key="11">
    <source>
        <dbReference type="Proteomes" id="UP000823821"/>
    </source>
</evidence>
<keyword evidence="3" id="KW-0963">Cytoplasm</keyword>
<evidence type="ECO:0000256" key="1">
    <source>
        <dbReference type="ARBA" id="ARBA00004496"/>
    </source>
</evidence>
<proteinExistence type="predicted"/>
<dbReference type="InterPro" id="IPR009000">
    <property type="entry name" value="Transl_B-barrel_sf"/>
</dbReference>
<dbReference type="Gene3D" id="1.10.10.10">
    <property type="entry name" value="Winged helix-like DNA-binding domain superfamily/Winged helix DNA-binding domain"/>
    <property type="match status" value="1"/>
</dbReference>
<dbReference type="GO" id="GO:0005829">
    <property type="term" value="C:cytosol"/>
    <property type="evidence" value="ECO:0007669"/>
    <property type="project" value="TreeGrafter"/>
</dbReference>
<feature type="domain" description="Tr-type G" evidence="9">
    <location>
        <begin position="1"/>
        <end position="172"/>
    </location>
</feature>
<dbReference type="Pfam" id="PF03144">
    <property type="entry name" value="GTP_EFTU_D2"/>
    <property type="match status" value="1"/>
</dbReference>
<dbReference type="GO" id="GO:0003723">
    <property type="term" value="F:RNA binding"/>
    <property type="evidence" value="ECO:0007669"/>
    <property type="project" value="InterPro"/>
</dbReference>
<comment type="function">
    <text evidence="7">Translation factor necessary for the incorporation of selenocysteine into proteins. It probably replaces EF-Tu for the insertion of selenocysteine directed by the UGA codon. SelB binds GTP and GDP.</text>
</comment>
<keyword evidence="6" id="KW-0342">GTP-binding</keyword>
<dbReference type="Pfam" id="PF09107">
    <property type="entry name" value="WHD_3rd_SelB"/>
    <property type="match status" value="1"/>
</dbReference>
<dbReference type="CDD" id="cd04171">
    <property type="entry name" value="SelB"/>
    <property type="match status" value="1"/>
</dbReference>
<dbReference type="SUPFAM" id="SSF50447">
    <property type="entry name" value="Translation proteins"/>
    <property type="match status" value="1"/>
</dbReference>
<evidence type="ECO:0000259" key="9">
    <source>
        <dbReference type="PROSITE" id="PS51722"/>
    </source>
</evidence>
<evidence type="ECO:0000256" key="8">
    <source>
        <dbReference type="ARBA" id="ARBA00031615"/>
    </source>
</evidence>
<gene>
    <name evidence="10" type="primary">selB</name>
    <name evidence="10" type="ORF">H9784_04165</name>
</gene>
<accession>A0A9D2HKS2</accession>
<keyword evidence="4" id="KW-0547">Nucleotide-binding</keyword>
<dbReference type="PANTHER" id="PTHR43721:SF22">
    <property type="entry name" value="ELONGATION FACTOR TU, MITOCHONDRIAL"/>
    <property type="match status" value="1"/>
</dbReference>
<dbReference type="Gene3D" id="3.40.50.300">
    <property type="entry name" value="P-loop containing nucleotide triphosphate hydrolases"/>
    <property type="match status" value="1"/>
</dbReference>
<reference evidence="10" key="2">
    <citation type="submission" date="2021-04" db="EMBL/GenBank/DDBJ databases">
        <authorList>
            <person name="Gilroy R."/>
        </authorList>
    </citation>
    <scope>NUCLEOTIDE SEQUENCE</scope>
    <source>
        <strain evidence="10">5032</strain>
    </source>
</reference>
<keyword evidence="5" id="KW-0648">Protein biosynthesis</keyword>
<dbReference type="GO" id="GO:0003924">
    <property type="term" value="F:GTPase activity"/>
    <property type="evidence" value="ECO:0007669"/>
    <property type="project" value="InterPro"/>
</dbReference>